<dbReference type="InterPro" id="IPR023405">
    <property type="entry name" value="Topo_IA_core_domain"/>
</dbReference>
<feature type="domain" description="Topo IA-type catalytic" evidence="11">
    <location>
        <begin position="124"/>
        <end position="542"/>
    </location>
</feature>
<dbReference type="Gene3D" id="1.10.460.10">
    <property type="entry name" value="Topoisomerase I, domain 2"/>
    <property type="match status" value="1"/>
</dbReference>
<evidence type="ECO:0000256" key="4">
    <source>
        <dbReference type="ARBA" id="ARBA00022842"/>
    </source>
</evidence>
<dbReference type="Proteomes" id="UP000464865">
    <property type="component" value="Plasmid p6"/>
</dbReference>
<dbReference type="PROSITE" id="PS52039">
    <property type="entry name" value="TOPO_IA_2"/>
    <property type="match status" value="1"/>
</dbReference>
<dbReference type="Gene3D" id="2.70.20.10">
    <property type="entry name" value="Topoisomerase I, domain 3"/>
    <property type="match status" value="1"/>
</dbReference>
<dbReference type="SUPFAM" id="SSF56712">
    <property type="entry name" value="Prokaryotic type I DNA topoisomerase"/>
    <property type="match status" value="1"/>
</dbReference>
<dbReference type="AlphaFoldDB" id="A0A7L5BRH2"/>
<reference evidence="12 13" key="1">
    <citation type="submission" date="2020-02" db="EMBL/GenBank/DDBJ databases">
        <title>Plant-Promoting Endophytic Bacterium Rhizobium oryzihabitans sp. nov., Isolated from the Root of Rice.</title>
        <authorList>
            <person name="zhao J."/>
            <person name="Zhang G."/>
        </authorList>
    </citation>
    <scope>NUCLEOTIDE SEQUENCE [LARGE SCALE GENOMIC DNA]</scope>
    <source>
        <strain evidence="12 13">M15</strain>
        <plasmid evidence="12 13">p6</plasmid>
    </source>
</reference>
<keyword evidence="3" id="KW-0479">Metal-binding</keyword>
<dbReference type="InterPro" id="IPR013497">
    <property type="entry name" value="Topo_IA_cen"/>
</dbReference>
<dbReference type="Pfam" id="PF01751">
    <property type="entry name" value="Toprim"/>
    <property type="match status" value="1"/>
</dbReference>
<evidence type="ECO:0000256" key="3">
    <source>
        <dbReference type="ARBA" id="ARBA00022723"/>
    </source>
</evidence>
<dbReference type="InterPro" id="IPR003602">
    <property type="entry name" value="Topo_IA_DNA-bd_dom"/>
</dbReference>
<dbReference type="PRINTS" id="PR00417">
    <property type="entry name" value="PRTPISMRASEI"/>
</dbReference>
<feature type="site" description="Interaction with DNA" evidence="8">
    <location>
        <position position="134"/>
    </location>
</feature>
<comment type="similarity">
    <text evidence="2 8">Belongs to the type IA topoisomerase family.</text>
</comment>
<dbReference type="PANTHER" id="PTHR42785">
    <property type="entry name" value="DNA TOPOISOMERASE, TYPE IA, CORE"/>
    <property type="match status" value="1"/>
</dbReference>
<evidence type="ECO:0000259" key="11">
    <source>
        <dbReference type="PROSITE" id="PS52039"/>
    </source>
</evidence>
<dbReference type="EC" id="5.6.2.1" evidence="8"/>
<feature type="compositionally biased region" description="Acidic residues" evidence="9">
    <location>
        <begin position="404"/>
        <end position="413"/>
    </location>
</feature>
<evidence type="ECO:0000256" key="1">
    <source>
        <dbReference type="ARBA" id="ARBA00000213"/>
    </source>
</evidence>
<dbReference type="InterPro" id="IPR005733">
    <property type="entry name" value="TopoI_bac-type"/>
</dbReference>
<feature type="site" description="Interaction with DNA" evidence="8">
    <location>
        <position position="31"/>
    </location>
</feature>
<feature type="site" description="Interaction with DNA" evidence="8">
    <location>
        <position position="138"/>
    </location>
</feature>
<evidence type="ECO:0000256" key="6">
    <source>
        <dbReference type="ARBA" id="ARBA00023125"/>
    </source>
</evidence>
<gene>
    <name evidence="8 12" type="primary">topA</name>
    <name evidence="12" type="ORF">G3A56_27415</name>
</gene>
<evidence type="ECO:0000256" key="8">
    <source>
        <dbReference type="HAMAP-Rule" id="MF_00952"/>
    </source>
</evidence>
<dbReference type="KEGG" id="roy:G3A56_27415"/>
<feature type="region of interest" description="Disordered" evidence="9">
    <location>
        <begin position="402"/>
        <end position="423"/>
    </location>
</feature>
<evidence type="ECO:0000313" key="12">
    <source>
        <dbReference type="EMBL" id="QIB41527.1"/>
    </source>
</evidence>
<dbReference type="Gene3D" id="1.10.290.10">
    <property type="entry name" value="Topoisomerase I, domain 4"/>
    <property type="match status" value="1"/>
</dbReference>
<dbReference type="SMART" id="SM00493">
    <property type="entry name" value="TOPRIM"/>
    <property type="match status" value="1"/>
</dbReference>
<feature type="site" description="Interaction with DNA" evidence="8">
    <location>
        <position position="284"/>
    </location>
</feature>
<name>A0A7L5BRH2_9HYPH</name>
<evidence type="ECO:0000313" key="13">
    <source>
        <dbReference type="Proteomes" id="UP000464865"/>
    </source>
</evidence>
<dbReference type="Gene3D" id="3.40.50.140">
    <property type="match status" value="1"/>
</dbReference>
<dbReference type="EMBL" id="CP048638">
    <property type="protein sequence ID" value="QIB41527.1"/>
    <property type="molecule type" value="Genomic_DNA"/>
</dbReference>
<comment type="catalytic activity">
    <reaction evidence="1 8">
        <text>ATP-independent breakage of single-stranded DNA, followed by passage and rejoining.</text>
        <dbReference type="EC" id="5.6.2.1"/>
    </reaction>
</comment>
<keyword evidence="4" id="KW-0460">Magnesium</keyword>
<dbReference type="InterPro" id="IPR000380">
    <property type="entry name" value="Topo_IA"/>
</dbReference>
<evidence type="ECO:0000259" key="10">
    <source>
        <dbReference type="PROSITE" id="PS50880"/>
    </source>
</evidence>
<protein>
    <recommendedName>
        <fullName evidence="8">DNA topoisomerase 1</fullName>
        <ecNumber evidence="8">5.6.2.1</ecNumber>
    </recommendedName>
    <alternativeName>
        <fullName evidence="8">DNA topoisomerase I</fullName>
    </alternativeName>
</protein>
<dbReference type="InterPro" id="IPR003601">
    <property type="entry name" value="Topo_IA_2"/>
</dbReference>
<dbReference type="SMART" id="SM00437">
    <property type="entry name" value="TOP1Ac"/>
    <property type="match status" value="1"/>
</dbReference>
<dbReference type="CDD" id="cd03363">
    <property type="entry name" value="TOPRIM_TopoIA_TopoI"/>
    <property type="match status" value="1"/>
</dbReference>
<proteinExistence type="inferred from homology"/>
<sequence>MKLMIVESPTKAKKIGSLLGSDWRVEASMGHIVDLPTDQMAVEPQTYQLTYVASERGRSVISRLKPLVAEADAIYLATDPDREGEAISEHLKRYLRIERYQRVTFNEITETGIKAALAAPRPIDRRLVAAQEARRAADRLIGYRVSFPISTAAGQSLTAGRCQSPAVRLVVERQNEIDRFKVTDHFSALAEFENGSWTAEWQTKSFLQGDDEYILDQSLAERAAACRRFTVTAAAEKPVAKGPPAPFTTSALLQAAGATLGYPPALTQKLAQSLFEAGLITYHRTDNPNLSDDGIAAIGAYAEGQGWQLSEKKRRWPLPEGAQEAHEAIRPTHVEDREAGEDDKQKALYKLIWQRAVASQLADAVYKTVTLDLTADAGGERFHFRARSAELVKQGWRIVAADEKSDDEDEDESTNGRVPMLQPGTSVTATGGKILRKATKPPRRYTETSLIRKLEQMGIGRPSTFAAIVSNICNKKYVVVEKRYLVPTQSGRAIVGNLVGRFDFAEYDFTKDLEKRLDLIAEGRERYVDVIADLDQRLDVELGKLASVKPAHPCPKCGKALRLVTGKSRSFFGCSGYRDGCPVICENDNGKPGAVIERSDTPSEKQAAFAKRIAEENGLSLPEEVMASAKALSVWIDEALAAAPPRLASDKQREFIATLIEQNGLQPPAGWPDNVTSDVASAFISKNGKAKGKSKPARRRKAS</sequence>
<dbReference type="InterPro" id="IPR013826">
    <property type="entry name" value="Topo_IA_cen_sub3"/>
</dbReference>
<evidence type="ECO:0000256" key="2">
    <source>
        <dbReference type="ARBA" id="ARBA00009446"/>
    </source>
</evidence>
<comment type="subunit">
    <text evidence="8">Monomer.</text>
</comment>
<dbReference type="InterPro" id="IPR034149">
    <property type="entry name" value="TOPRIM_TopoI"/>
</dbReference>
<dbReference type="CDD" id="cd00186">
    <property type="entry name" value="TOP1Ac"/>
    <property type="match status" value="1"/>
</dbReference>
<dbReference type="GO" id="GO:0003917">
    <property type="term" value="F:DNA topoisomerase type I (single strand cut, ATP-independent) activity"/>
    <property type="evidence" value="ECO:0007669"/>
    <property type="project" value="UniProtKB-UniRule"/>
</dbReference>
<dbReference type="GO" id="GO:0003677">
    <property type="term" value="F:DNA binding"/>
    <property type="evidence" value="ECO:0007669"/>
    <property type="project" value="UniProtKB-KW"/>
</dbReference>
<evidence type="ECO:0000256" key="5">
    <source>
        <dbReference type="ARBA" id="ARBA00023029"/>
    </source>
</evidence>
<dbReference type="InterPro" id="IPR013825">
    <property type="entry name" value="Topo_IA_cen_sub2"/>
</dbReference>
<dbReference type="HAMAP" id="MF_00952">
    <property type="entry name" value="Topoisom_1_prok"/>
    <property type="match status" value="1"/>
</dbReference>
<dbReference type="PROSITE" id="PS50880">
    <property type="entry name" value="TOPRIM"/>
    <property type="match status" value="1"/>
</dbReference>
<keyword evidence="13" id="KW-1185">Reference proteome</keyword>
<keyword evidence="6 8" id="KW-0238">DNA-binding</keyword>
<organism evidence="12 13">
    <name type="scientific">Rhizobium oryzihabitans</name>
    <dbReference type="NCBI Taxonomy" id="2267833"/>
    <lineage>
        <taxon>Bacteria</taxon>
        <taxon>Pseudomonadati</taxon>
        <taxon>Pseudomonadota</taxon>
        <taxon>Alphaproteobacteria</taxon>
        <taxon>Hyphomicrobiales</taxon>
        <taxon>Rhizobiaceae</taxon>
        <taxon>Rhizobium/Agrobacterium group</taxon>
        <taxon>Rhizobium</taxon>
    </lineage>
</organism>
<feature type="site" description="Interaction with DNA" evidence="8">
    <location>
        <position position="135"/>
    </location>
</feature>
<dbReference type="InterPro" id="IPR013824">
    <property type="entry name" value="Topo_IA_cen_sub1"/>
</dbReference>
<keyword evidence="7 8" id="KW-0413">Isomerase</keyword>
<feature type="site" description="Interaction with DNA" evidence="8">
    <location>
        <position position="143"/>
    </location>
</feature>
<comment type="caution">
    <text evidence="8">Lacks conserved residue(s) required for the propagation of feature annotation.</text>
</comment>
<evidence type="ECO:0000256" key="7">
    <source>
        <dbReference type="ARBA" id="ARBA00023235"/>
    </source>
</evidence>
<feature type="active site" description="O-(5'-phospho-DNA)-tyrosine intermediate" evidence="8">
    <location>
        <position position="282"/>
    </location>
</feature>
<keyword evidence="5 8" id="KW-0799">Topoisomerase</keyword>
<accession>A0A7L5BRH2</accession>
<dbReference type="NCBIfam" id="TIGR01051">
    <property type="entry name" value="topA_bact"/>
    <property type="match status" value="1"/>
</dbReference>
<dbReference type="PANTHER" id="PTHR42785:SF1">
    <property type="entry name" value="DNA TOPOISOMERASE"/>
    <property type="match status" value="1"/>
</dbReference>
<keyword evidence="12" id="KW-0614">Plasmid</keyword>
<dbReference type="Pfam" id="PF01131">
    <property type="entry name" value="Topoisom_bac"/>
    <property type="match status" value="1"/>
</dbReference>
<dbReference type="GO" id="GO:0006265">
    <property type="term" value="P:DNA topological change"/>
    <property type="evidence" value="ECO:0007669"/>
    <property type="project" value="UniProtKB-UniRule"/>
</dbReference>
<dbReference type="GO" id="GO:0046872">
    <property type="term" value="F:metal ion binding"/>
    <property type="evidence" value="ECO:0007669"/>
    <property type="project" value="UniProtKB-KW"/>
</dbReference>
<geneLocation type="plasmid" evidence="12 13">
    <name>p6</name>
</geneLocation>
<comment type="function">
    <text evidence="8">Releases the supercoiling and torsional tension of DNA, which is introduced during the DNA replication and transcription, by transiently cleaving and rejoining one strand of the DNA duplex. Introduces a single-strand break via transesterification at a target site in duplex DNA. The scissile phosphodiester is attacked by the catalytic tyrosine of the enzyme, resulting in the formation of a DNA-(5'-phosphotyrosyl)-enzyme intermediate and the expulsion of a 3'-OH DNA strand. The free DNA strand then undergoes passage around the unbroken strand, thus removing DNA supercoils. Finally, in the religation step, the DNA 3'-OH attacks the covalent intermediate to expel the active-site tyrosine and restore the DNA phosphodiester backbone.</text>
</comment>
<feature type="domain" description="Toprim" evidence="10">
    <location>
        <begin position="1"/>
        <end position="110"/>
    </location>
</feature>
<dbReference type="InterPro" id="IPR006171">
    <property type="entry name" value="TOPRIM_dom"/>
</dbReference>
<dbReference type="InterPro" id="IPR028612">
    <property type="entry name" value="Topoisom_1_IA"/>
</dbReference>
<dbReference type="SMART" id="SM00436">
    <property type="entry name" value="TOP1Bc"/>
    <property type="match status" value="1"/>
</dbReference>
<evidence type="ECO:0000256" key="9">
    <source>
        <dbReference type="SAM" id="MobiDB-lite"/>
    </source>
</evidence>